<accession>A0ABT7AYB8</accession>
<comment type="caution">
    <text evidence="2">The sequence shown here is derived from an EMBL/GenBank/DDBJ whole genome shotgun (WGS) entry which is preliminary data.</text>
</comment>
<keyword evidence="1" id="KW-1133">Transmembrane helix</keyword>
<name>A0ABT7AYB8_9CYAN</name>
<dbReference type="PANTHER" id="PTHR35551:SF1">
    <property type="entry name" value="ACCLIMATION OF PHOTOSYNTHESIS TO ENVIRONMENT"/>
    <property type="match status" value="1"/>
</dbReference>
<keyword evidence="3" id="KW-1185">Reference proteome</keyword>
<evidence type="ECO:0000256" key="1">
    <source>
        <dbReference type="SAM" id="Phobius"/>
    </source>
</evidence>
<evidence type="ECO:0000313" key="2">
    <source>
        <dbReference type="EMBL" id="MDJ1171897.1"/>
    </source>
</evidence>
<gene>
    <name evidence="2" type="ORF">PMG71_20925</name>
</gene>
<proteinExistence type="predicted"/>
<evidence type="ECO:0000313" key="3">
    <source>
        <dbReference type="Proteomes" id="UP001235303"/>
    </source>
</evidence>
<keyword evidence="1" id="KW-0812">Transmembrane</keyword>
<dbReference type="PANTHER" id="PTHR35551">
    <property type="match status" value="1"/>
</dbReference>
<feature type="transmembrane region" description="Helical" evidence="1">
    <location>
        <begin position="7"/>
        <end position="27"/>
    </location>
</feature>
<protein>
    <submittedName>
        <fullName evidence="2">DUF2854 domain-containing protein</fullName>
    </submittedName>
</protein>
<keyword evidence="1" id="KW-0472">Membrane</keyword>
<sequence>MLRKISLGTVGLYVGGLLTIGGFVAYFTNHPTLNLAGFFYGIPLLLGGLALKASELKPIPVTQEPSAEVLALRDQQGTDTQLQVWKDVTRYRYGQEAHLDESLKSLGLSPTDEERPLLIGLREVAVDGCYALVLEFESPFVSLEGWQEKREKIERFFGPGLRVEVAPQDGEEDCFDVFLIAVCEPAPVS</sequence>
<dbReference type="EMBL" id="JAQOSP010000133">
    <property type="protein sequence ID" value="MDJ1171897.1"/>
    <property type="molecule type" value="Genomic_DNA"/>
</dbReference>
<reference evidence="2 3" key="1">
    <citation type="submission" date="2023-01" db="EMBL/GenBank/DDBJ databases">
        <title>Novel diversity within Roseofilum (Cyanobacteria; Desertifilaceae) from marine benthic mats with descriptions of four novel species.</title>
        <authorList>
            <person name="Wang Y."/>
            <person name="Berthold D.E."/>
            <person name="Hu J."/>
            <person name="Lefler F.W."/>
            <person name="Laughinghouse H.D. IV."/>
        </authorList>
    </citation>
    <scope>NUCLEOTIDE SEQUENCE [LARGE SCALE GENOMIC DNA]</scope>
    <source>
        <strain evidence="2 3">BLCC-M154</strain>
    </source>
</reference>
<feature type="transmembrane region" description="Helical" evidence="1">
    <location>
        <begin position="33"/>
        <end position="51"/>
    </location>
</feature>
<dbReference type="RefSeq" id="WP_283755651.1">
    <property type="nucleotide sequence ID" value="NZ_JAQOSP010000133.1"/>
</dbReference>
<dbReference type="Pfam" id="PF11016">
    <property type="entry name" value="DUF2854"/>
    <property type="match status" value="1"/>
</dbReference>
<dbReference type="Proteomes" id="UP001235303">
    <property type="component" value="Unassembled WGS sequence"/>
</dbReference>
<dbReference type="InterPro" id="IPR021275">
    <property type="entry name" value="DUF2854"/>
</dbReference>
<organism evidence="2 3">
    <name type="scientific">Roseofilum acuticapitatum BLCC-M154</name>
    <dbReference type="NCBI Taxonomy" id="3022444"/>
    <lineage>
        <taxon>Bacteria</taxon>
        <taxon>Bacillati</taxon>
        <taxon>Cyanobacteriota</taxon>
        <taxon>Cyanophyceae</taxon>
        <taxon>Desertifilales</taxon>
        <taxon>Desertifilaceae</taxon>
        <taxon>Roseofilum</taxon>
        <taxon>Roseofilum acuticapitatum</taxon>
    </lineage>
</organism>